<keyword evidence="3" id="KW-1185">Reference proteome</keyword>
<name>L0DHK4_SINAD</name>
<keyword evidence="1" id="KW-0472">Membrane</keyword>
<gene>
    <name evidence="2" type="ordered locus">Sinac_4116</name>
</gene>
<dbReference type="EMBL" id="CP003364">
    <property type="protein sequence ID" value="AGA28330.1"/>
    <property type="molecule type" value="Genomic_DNA"/>
</dbReference>
<proteinExistence type="predicted"/>
<accession>L0DHK4</accession>
<feature type="transmembrane region" description="Helical" evidence="1">
    <location>
        <begin position="86"/>
        <end position="107"/>
    </location>
</feature>
<evidence type="ECO:0000313" key="3">
    <source>
        <dbReference type="Proteomes" id="UP000010798"/>
    </source>
</evidence>
<keyword evidence="1" id="KW-0812">Transmembrane</keyword>
<protein>
    <submittedName>
        <fullName evidence="2">Uncharacterized protein</fullName>
    </submittedName>
</protein>
<evidence type="ECO:0000256" key="1">
    <source>
        <dbReference type="SAM" id="Phobius"/>
    </source>
</evidence>
<evidence type="ECO:0000313" key="2">
    <source>
        <dbReference type="EMBL" id="AGA28330.1"/>
    </source>
</evidence>
<organism evidence="2 3">
    <name type="scientific">Singulisphaera acidiphila (strain ATCC BAA-1392 / DSM 18658 / VKM B-2454 / MOB10)</name>
    <dbReference type="NCBI Taxonomy" id="886293"/>
    <lineage>
        <taxon>Bacteria</taxon>
        <taxon>Pseudomonadati</taxon>
        <taxon>Planctomycetota</taxon>
        <taxon>Planctomycetia</taxon>
        <taxon>Isosphaerales</taxon>
        <taxon>Isosphaeraceae</taxon>
        <taxon>Singulisphaera</taxon>
    </lineage>
</organism>
<dbReference type="AlphaFoldDB" id="L0DHK4"/>
<dbReference type="STRING" id="886293.Sinac_4116"/>
<sequence length="177" mass="19566">MSTGTARPLSLLHVDFEGLYTRHLGRHSQAGININHLLALAMLWFGVYAFLTQGARLVGVPSPWGVPVGLATAYLLVIGMHSPPRVILATAAFLALLVGSVVALPTVPGWAAPLFLLLAPIGYKVQAWGHKVWTIAADMSDFNRRFPPGRDLNLILLFYEVPICLNYLVFRPRDWRR</sequence>
<reference evidence="2 3" key="1">
    <citation type="submission" date="2012-02" db="EMBL/GenBank/DDBJ databases">
        <title>Complete sequence of chromosome of Singulisphaera acidiphila DSM 18658.</title>
        <authorList>
            <consortium name="US DOE Joint Genome Institute (JGI-PGF)"/>
            <person name="Lucas S."/>
            <person name="Copeland A."/>
            <person name="Lapidus A."/>
            <person name="Glavina del Rio T."/>
            <person name="Dalin E."/>
            <person name="Tice H."/>
            <person name="Bruce D."/>
            <person name="Goodwin L."/>
            <person name="Pitluck S."/>
            <person name="Peters L."/>
            <person name="Ovchinnikova G."/>
            <person name="Chertkov O."/>
            <person name="Kyrpides N."/>
            <person name="Mavromatis K."/>
            <person name="Ivanova N."/>
            <person name="Brettin T."/>
            <person name="Detter J.C."/>
            <person name="Han C."/>
            <person name="Larimer F."/>
            <person name="Land M."/>
            <person name="Hauser L."/>
            <person name="Markowitz V."/>
            <person name="Cheng J.-F."/>
            <person name="Hugenholtz P."/>
            <person name="Woyke T."/>
            <person name="Wu D."/>
            <person name="Tindall B."/>
            <person name="Pomrenke H."/>
            <person name="Brambilla E."/>
            <person name="Klenk H.-P."/>
            <person name="Eisen J.A."/>
        </authorList>
    </citation>
    <scope>NUCLEOTIDE SEQUENCE [LARGE SCALE GENOMIC DNA]</scope>
    <source>
        <strain evidence="3">ATCC BAA-1392 / DSM 18658 / VKM B-2454 / MOB10</strain>
    </source>
</reference>
<dbReference type="RefSeq" id="WP_015247459.1">
    <property type="nucleotide sequence ID" value="NC_019892.1"/>
</dbReference>
<dbReference type="Proteomes" id="UP000010798">
    <property type="component" value="Chromosome"/>
</dbReference>
<feature type="transmembrane region" description="Helical" evidence="1">
    <location>
        <begin position="152"/>
        <end position="170"/>
    </location>
</feature>
<dbReference type="KEGG" id="saci:Sinac_4116"/>
<dbReference type="HOGENOM" id="CLU_1593297_0_0_0"/>
<feature type="transmembrane region" description="Helical" evidence="1">
    <location>
        <begin position="63"/>
        <end position="79"/>
    </location>
</feature>
<keyword evidence="1" id="KW-1133">Transmembrane helix</keyword>
<feature type="transmembrane region" description="Helical" evidence="1">
    <location>
        <begin position="32"/>
        <end position="51"/>
    </location>
</feature>
<dbReference type="eggNOG" id="ENOG50345XK">
    <property type="taxonomic scope" value="Bacteria"/>
</dbReference>